<evidence type="ECO:0000256" key="4">
    <source>
        <dbReference type="ARBA" id="ARBA00022617"/>
    </source>
</evidence>
<feature type="transmembrane region" description="Helical" evidence="16">
    <location>
        <begin position="82"/>
        <end position="102"/>
    </location>
</feature>
<feature type="domain" description="Cytochrome b5 heme-binding" evidence="17">
    <location>
        <begin position="347"/>
        <end position="427"/>
    </location>
</feature>
<evidence type="ECO:0000256" key="12">
    <source>
        <dbReference type="ARBA" id="ARBA00023136"/>
    </source>
</evidence>
<dbReference type="PANTHER" id="PTHR11351">
    <property type="entry name" value="ACYL-COA DESATURASE"/>
    <property type="match status" value="1"/>
</dbReference>
<dbReference type="InterPro" id="IPR001522">
    <property type="entry name" value="FADS-1_CS"/>
</dbReference>
<dbReference type="InterPro" id="IPR005804">
    <property type="entry name" value="FA_desaturase_dom"/>
</dbReference>
<evidence type="ECO:0000313" key="18">
    <source>
        <dbReference type="EMBL" id="KAK7203098.1"/>
    </source>
</evidence>
<dbReference type="SMART" id="SM01117">
    <property type="entry name" value="Cyt-b5"/>
    <property type="match status" value="1"/>
</dbReference>
<feature type="transmembrane region" description="Helical" evidence="16">
    <location>
        <begin position="197"/>
        <end position="218"/>
    </location>
</feature>
<evidence type="ECO:0000256" key="8">
    <source>
        <dbReference type="ARBA" id="ARBA00022989"/>
    </source>
</evidence>
<keyword evidence="10 14" id="KW-0408">Iron</keyword>
<keyword evidence="9 14" id="KW-0560">Oxidoreductase</keyword>
<keyword evidence="5 16" id="KW-0812">Transmembrane</keyword>
<evidence type="ECO:0000256" key="15">
    <source>
        <dbReference type="SAM" id="MobiDB-lite"/>
    </source>
</evidence>
<keyword evidence="4 14" id="KW-0349">Heme</keyword>
<reference evidence="18 19" key="1">
    <citation type="submission" date="2024-03" db="EMBL/GenBank/DDBJ databases">
        <title>Genome-scale model development and genomic sequencing of the oleaginous clade Lipomyces.</title>
        <authorList>
            <consortium name="Lawrence Berkeley National Laboratory"/>
            <person name="Czajka J.J."/>
            <person name="Han Y."/>
            <person name="Kim J."/>
            <person name="Mondo S.J."/>
            <person name="Hofstad B.A."/>
            <person name="Robles A."/>
            <person name="Haridas S."/>
            <person name="Riley R."/>
            <person name="LaButti K."/>
            <person name="Pangilinan J."/>
            <person name="Andreopoulos W."/>
            <person name="Lipzen A."/>
            <person name="Yan J."/>
            <person name="Wang M."/>
            <person name="Ng V."/>
            <person name="Grigoriev I.V."/>
            <person name="Spatafora J.W."/>
            <person name="Magnuson J.K."/>
            <person name="Baker S.E."/>
            <person name="Pomraning K.R."/>
        </authorList>
    </citation>
    <scope>NUCLEOTIDE SEQUENCE [LARGE SCALE GENOMIC DNA]</scope>
    <source>
        <strain evidence="18 19">Phaff 52-87</strain>
    </source>
</reference>
<keyword evidence="6 14" id="KW-0479">Metal-binding</keyword>
<dbReference type="EC" id="1.14.19.1" evidence="14"/>
<feature type="transmembrane region" description="Helical" evidence="16">
    <location>
        <begin position="54"/>
        <end position="75"/>
    </location>
</feature>
<dbReference type="PROSITE" id="PS00191">
    <property type="entry name" value="CYTOCHROME_B5_1"/>
    <property type="match status" value="1"/>
</dbReference>
<evidence type="ECO:0000313" key="19">
    <source>
        <dbReference type="Proteomes" id="UP001498771"/>
    </source>
</evidence>
<dbReference type="InterPro" id="IPR001199">
    <property type="entry name" value="Cyt_B5-like_heme/steroid-bd"/>
</dbReference>
<comment type="cofactor">
    <cofactor evidence="14">
        <name>Fe(2+)</name>
        <dbReference type="ChEBI" id="CHEBI:29033"/>
    </cofactor>
    <text evidence="14">Expected to bind 2 Fe(2+) ions per subunit.</text>
</comment>
<evidence type="ECO:0000256" key="11">
    <source>
        <dbReference type="ARBA" id="ARBA00023098"/>
    </source>
</evidence>
<keyword evidence="11 14" id="KW-0443">Lipid metabolism</keyword>
<feature type="transmembrane region" description="Helical" evidence="16">
    <location>
        <begin position="114"/>
        <end position="136"/>
    </location>
</feature>
<evidence type="ECO:0000256" key="6">
    <source>
        <dbReference type="ARBA" id="ARBA00022723"/>
    </source>
</evidence>
<dbReference type="PROSITE" id="PS50255">
    <property type="entry name" value="CYTOCHROME_B5_2"/>
    <property type="match status" value="1"/>
</dbReference>
<evidence type="ECO:0000256" key="7">
    <source>
        <dbReference type="ARBA" id="ARBA00022832"/>
    </source>
</evidence>
<organism evidence="18 19">
    <name type="scientific">Myxozyma melibiosi</name>
    <dbReference type="NCBI Taxonomy" id="54550"/>
    <lineage>
        <taxon>Eukaryota</taxon>
        <taxon>Fungi</taxon>
        <taxon>Dikarya</taxon>
        <taxon>Ascomycota</taxon>
        <taxon>Saccharomycotina</taxon>
        <taxon>Lipomycetes</taxon>
        <taxon>Lipomycetales</taxon>
        <taxon>Lipomycetaceae</taxon>
        <taxon>Myxozyma</taxon>
    </lineage>
</organism>
<evidence type="ECO:0000256" key="10">
    <source>
        <dbReference type="ARBA" id="ARBA00023004"/>
    </source>
</evidence>
<dbReference type="Pfam" id="PF00173">
    <property type="entry name" value="Cyt-b5"/>
    <property type="match status" value="1"/>
</dbReference>
<dbReference type="CDD" id="cd03505">
    <property type="entry name" value="Delta9-FADS-like"/>
    <property type="match status" value="1"/>
</dbReference>
<dbReference type="PANTHER" id="PTHR11351:SF31">
    <property type="entry name" value="DESATURASE 1, ISOFORM A-RELATED"/>
    <property type="match status" value="1"/>
</dbReference>
<comment type="catalytic activity">
    <reaction evidence="14">
        <text>octadecanoyl-CoA + 2 Fe(II)-[cytochrome b5] + O2 + 2 H(+) = (9Z)-octadecenoyl-CoA + 2 Fe(III)-[cytochrome b5] + 2 H2O</text>
        <dbReference type="Rhea" id="RHEA:19721"/>
        <dbReference type="Rhea" id="RHEA-COMP:10438"/>
        <dbReference type="Rhea" id="RHEA-COMP:10439"/>
        <dbReference type="ChEBI" id="CHEBI:15377"/>
        <dbReference type="ChEBI" id="CHEBI:15378"/>
        <dbReference type="ChEBI" id="CHEBI:15379"/>
        <dbReference type="ChEBI" id="CHEBI:29033"/>
        <dbReference type="ChEBI" id="CHEBI:29034"/>
        <dbReference type="ChEBI" id="CHEBI:57387"/>
        <dbReference type="ChEBI" id="CHEBI:57394"/>
        <dbReference type="EC" id="1.14.19.1"/>
    </reaction>
</comment>
<evidence type="ECO:0000256" key="3">
    <source>
        <dbReference type="ARBA" id="ARBA00022516"/>
    </source>
</evidence>
<dbReference type="InterPro" id="IPR036400">
    <property type="entry name" value="Cyt_B5-like_heme/steroid_sf"/>
</dbReference>
<accession>A0ABR1F1V0</accession>
<comment type="similarity">
    <text evidence="2 14">Belongs to the fatty acid desaturase type 1 family.</text>
</comment>
<keyword evidence="12 16" id="KW-0472">Membrane</keyword>
<comment type="subcellular location">
    <subcellularLocation>
        <location evidence="1">Membrane</location>
        <topology evidence="1">Multi-pass membrane protein</topology>
    </subcellularLocation>
</comment>
<dbReference type="SUPFAM" id="SSF55856">
    <property type="entry name" value="Cytochrome b5-like heme/steroid binding domain"/>
    <property type="match status" value="1"/>
</dbReference>
<evidence type="ECO:0000256" key="5">
    <source>
        <dbReference type="ARBA" id="ARBA00022692"/>
    </source>
</evidence>
<dbReference type="InterPro" id="IPR009160">
    <property type="entry name" value="Acyl-CoA_deSatase_haem/ster-bd"/>
</dbReference>
<keyword evidence="14" id="KW-0249">Electron transport</keyword>
<comment type="caution">
    <text evidence="18">The sequence shown here is derived from an EMBL/GenBank/DDBJ whole genome shotgun (WGS) entry which is preliminary data.</text>
</comment>
<keyword evidence="14" id="KW-0813">Transport</keyword>
<dbReference type="Proteomes" id="UP001498771">
    <property type="component" value="Unassembled WGS sequence"/>
</dbReference>
<dbReference type="PIRSF" id="PIRSF000345">
    <property type="entry name" value="OLE1"/>
    <property type="match status" value="1"/>
</dbReference>
<evidence type="ECO:0000256" key="16">
    <source>
        <dbReference type="SAM" id="Phobius"/>
    </source>
</evidence>
<keyword evidence="7 14" id="KW-0276">Fatty acid metabolism</keyword>
<evidence type="ECO:0000259" key="17">
    <source>
        <dbReference type="PROSITE" id="PS50255"/>
    </source>
</evidence>
<feature type="region of interest" description="Disordered" evidence="15">
    <location>
        <begin position="1"/>
        <end position="27"/>
    </location>
</feature>
<dbReference type="InterPro" id="IPR018506">
    <property type="entry name" value="Cyt_B5_heme-BS"/>
</dbReference>
<evidence type="ECO:0000256" key="2">
    <source>
        <dbReference type="ARBA" id="ARBA00009295"/>
    </source>
</evidence>
<keyword evidence="3 14" id="KW-0444">Lipid biosynthesis</keyword>
<evidence type="ECO:0000256" key="13">
    <source>
        <dbReference type="ARBA" id="ARBA00023160"/>
    </source>
</evidence>
<dbReference type="GeneID" id="90039015"/>
<dbReference type="InterPro" id="IPR015876">
    <property type="entry name" value="Acyl-CoA_DS"/>
</dbReference>
<dbReference type="Pfam" id="PF00487">
    <property type="entry name" value="FA_desaturase"/>
    <property type="match status" value="1"/>
</dbReference>
<dbReference type="Gene3D" id="3.10.120.10">
    <property type="entry name" value="Cytochrome b5-like heme/steroid binding domain"/>
    <property type="match status" value="1"/>
</dbReference>
<proteinExistence type="inferred from homology"/>
<keyword evidence="13 14" id="KW-0275">Fatty acid biosynthesis</keyword>
<dbReference type="EMBL" id="JBBJBU010000013">
    <property type="protein sequence ID" value="KAK7203098.1"/>
    <property type="molecule type" value="Genomic_DNA"/>
</dbReference>
<keyword evidence="8 16" id="KW-1133">Transmembrane helix</keyword>
<evidence type="ECO:0000256" key="1">
    <source>
        <dbReference type="ARBA" id="ARBA00004141"/>
    </source>
</evidence>
<gene>
    <name evidence="18" type="ORF">BZA70DRAFT_283868</name>
</gene>
<name>A0ABR1F1V0_9ASCO</name>
<keyword evidence="19" id="KW-1185">Reference proteome</keyword>
<comment type="function">
    <text evidence="14">Stearoyl-CoA desaturase that utilizes O(2) and electrons from reduced cytochrome b5 to introduce the first double bond into saturated fatty acyl-CoA substrates.</text>
</comment>
<evidence type="ECO:0000256" key="14">
    <source>
        <dbReference type="PIRNR" id="PIRNR000345"/>
    </source>
</evidence>
<dbReference type="PROSITE" id="PS00476">
    <property type="entry name" value="FATTY_ACID_DESATUR_1"/>
    <property type="match status" value="1"/>
</dbReference>
<dbReference type="PRINTS" id="PR00075">
    <property type="entry name" value="FACDDSATRASE"/>
</dbReference>
<sequence>MASTTSASAPESEIRKRVPIPPADPVLPPPPVLKPNYVHISEQPYTLANWYKHINWLNVVLIIIIPVAGCTAAVFTPLCTKTAVWAFFYYAMTGMSITAGYHRLWAHRSYNAKLPLRIVLAAFGGGAVEGSIRWWAAGHRVHHRYTDTDRDPYNVRRGLLYSHLGWMVFVKNPKKAGRVDISDLNADPVVRWQHRNYVLVLVVMAFLFPMCVAGLGWGDWKGGLFWAGIARMTVVHHATFCVNSLAHWIGDQPFDDRRSPRDHVLTALVTFGEGYHNFHHEFPSDYRNAIIWYQYDPTKWTIWLMKKIGLASDLKTFSQNAIEQGIVQQRQKKLDKWRSRLNWGVPLEQLPVIEFEEFQEQAKERALVLIAGVVHDVTNFVESHPGGKALIQSGIGKDATAVFNGGVYEHSNAAHNLLATMRVGVIRGGMEVEIWKQAHREHKDTVIAQDSEENAIVRAGFQPTRINAPVMSAGAA</sequence>
<dbReference type="RefSeq" id="XP_064766131.1">
    <property type="nucleotide sequence ID" value="XM_064913503.1"/>
</dbReference>
<evidence type="ECO:0000256" key="9">
    <source>
        <dbReference type="ARBA" id="ARBA00023002"/>
    </source>
</evidence>
<protein>
    <recommendedName>
        <fullName evidence="14">Acyl-CoA desaturase</fullName>
        <ecNumber evidence="14">1.14.19.1</ecNumber>
    </recommendedName>
</protein>